<reference evidence="2 3" key="1">
    <citation type="submission" date="2014-04" db="EMBL/GenBank/DDBJ databases">
        <authorList>
            <consortium name="DOE Joint Genome Institute"/>
            <person name="Kuo A."/>
            <person name="Ruytinx J."/>
            <person name="Rineau F."/>
            <person name="Colpaert J."/>
            <person name="Kohler A."/>
            <person name="Nagy L.G."/>
            <person name="Floudas D."/>
            <person name="Copeland A."/>
            <person name="Barry K.W."/>
            <person name="Cichocki N."/>
            <person name="Veneault-Fourrey C."/>
            <person name="LaButti K."/>
            <person name="Lindquist E.A."/>
            <person name="Lipzen A."/>
            <person name="Lundell T."/>
            <person name="Morin E."/>
            <person name="Murat C."/>
            <person name="Sun H."/>
            <person name="Tunlid A."/>
            <person name="Henrissat B."/>
            <person name="Grigoriev I.V."/>
            <person name="Hibbett D.S."/>
            <person name="Martin F."/>
            <person name="Nordberg H.P."/>
            <person name="Cantor M.N."/>
            <person name="Hua S.X."/>
        </authorList>
    </citation>
    <scope>NUCLEOTIDE SEQUENCE [LARGE SCALE GENOMIC DNA]</scope>
    <source>
        <strain evidence="2 3">UH-Slu-Lm8-n1</strain>
    </source>
</reference>
<sequence length="157" mass="17389">MANRVEDAPSETPSAHSRKHEENVPELHDESIEEDSDEEEFPPEDVEDEPSEHSGFSRKGPADPRAVSLNTARQIQAAKEQAKNKQSQPNSQSVSQGCVVFIVSELPLNRVTVLGKQLFLLARSIPNDTGRRLSTTSAEKVQREITNAILKLLSTMM</sequence>
<dbReference type="OrthoDB" id="2669145at2759"/>
<evidence type="ECO:0000313" key="2">
    <source>
        <dbReference type="EMBL" id="KIK47012.1"/>
    </source>
</evidence>
<feature type="region of interest" description="Disordered" evidence="1">
    <location>
        <begin position="75"/>
        <end position="94"/>
    </location>
</feature>
<feature type="region of interest" description="Disordered" evidence="1">
    <location>
        <begin position="1"/>
        <end position="67"/>
    </location>
</feature>
<proteinExistence type="predicted"/>
<reference evidence="3" key="2">
    <citation type="submission" date="2015-01" db="EMBL/GenBank/DDBJ databases">
        <title>Evolutionary Origins and Diversification of the Mycorrhizal Mutualists.</title>
        <authorList>
            <consortium name="DOE Joint Genome Institute"/>
            <consortium name="Mycorrhizal Genomics Consortium"/>
            <person name="Kohler A."/>
            <person name="Kuo A."/>
            <person name="Nagy L.G."/>
            <person name="Floudas D."/>
            <person name="Copeland A."/>
            <person name="Barry K.W."/>
            <person name="Cichocki N."/>
            <person name="Veneault-Fourrey C."/>
            <person name="LaButti K."/>
            <person name="Lindquist E.A."/>
            <person name="Lipzen A."/>
            <person name="Lundell T."/>
            <person name="Morin E."/>
            <person name="Murat C."/>
            <person name="Riley R."/>
            <person name="Ohm R."/>
            <person name="Sun H."/>
            <person name="Tunlid A."/>
            <person name="Henrissat B."/>
            <person name="Grigoriev I.V."/>
            <person name="Hibbett D.S."/>
            <person name="Martin F."/>
        </authorList>
    </citation>
    <scope>NUCLEOTIDE SEQUENCE [LARGE SCALE GENOMIC DNA]</scope>
    <source>
        <strain evidence="3">UH-Slu-Lm8-n1</strain>
    </source>
</reference>
<dbReference type="Proteomes" id="UP000054485">
    <property type="component" value="Unassembled WGS sequence"/>
</dbReference>
<dbReference type="HOGENOM" id="CLU_1679115_0_0_1"/>
<accession>A0A0D0BMF9</accession>
<dbReference type="InParanoid" id="A0A0D0BMF9"/>
<feature type="compositionally biased region" description="Polar residues" evidence="1">
    <location>
        <begin position="84"/>
        <end position="94"/>
    </location>
</feature>
<evidence type="ECO:0000256" key="1">
    <source>
        <dbReference type="SAM" id="MobiDB-lite"/>
    </source>
</evidence>
<protein>
    <submittedName>
        <fullName evidence="2">Uncharacterized protein</fullName>
    </submittedName>
</protein>
<dbReference type="AlphaFoldDB" id="A0A0D0BMF9"/>
<keyword evidence="3" id="KW-1185">Reference proteome</keyword>
<feature type="compositionally biased region" description="Basic and acidic residues" evidence="1">
    <location>
        <begin position="19"/>
        <end position="30"/>
    </location>
</feature>
<evidence type="ECO:0000313" key="3">
    <source>
        <dbReference type="Proteomes" id="UP000054485"/>
    </source>
</evidence>
<gene>
    <name evidence="2" type="ORF">CY34DRAFT_333086</name>
</gene>
<dbReference type="EMBL" id="KN835152">
    <property type="protein sequence ID" value="KIK47012.1"/>
    <property type="molecule type" value="Genomic_DNA"/>
</dbReference>
<name>A0A0D0BMF9_9AGAM</name>
<feature type="compositionally biased region" description="Acidic residues" evidence="1">
    <location>
        <begin position="31"/>
        <end position="50"/>
    </location>
</feature>
<organism evidence="2 3">
    <name type="scientific">Suillus luteus UH-Slu-Lm8-n1</name>
    <dbReference type="NCBI Taxonomy" id="930992"/>
    <lineage>
        <taxon>Eukaryota</taxon>
        <taxon>Fungi</taxon>
        <taxon>Dikarya</taxon>
        <taxon>Basidiomycota</taxon>
        <taxon>Agaricomycotina</taxon>
        <taxon>Agaricomycetes</taxon>
        <taxon>Agaricomycetidae</taxon>
        <taxon>Boletales</taxon>
        <taxon>Suillineae</taxon>
        <taxon>Suillaceae</taxon>
        <taxon>Suillus</taxon>
    </lineage>
</organism>